<dbReference type="InterPro" id="IPR011990">
    <property type="entry name" value="TPR-like_helical_dom_sf"/>
</dbReference>
<keyword evidence="7 8" id="KW-0802">TPR repeat</keyword>
<evidence type="ECO:0000313" key="11">
    <source>
        <dbReference type="Proteomes" id="UP000448575"/>
    </source>
</evidence>
<comment type="similarity">
    <text evidence="2">Belongs to the glycosyltransferase 41 family. O-GlcNAc transferase subfamily.</text>
</comment>
<accession>A0A6N9HKZ3</accession>
<dbReference type="Pfam" id="PF13424">
    <property type="entry name" value="TPR_12"/>
    <property type="match status" value="1"/>
</dbReference>
<organism evidence="10 11">
    <name type="scientific">Pseudoduganella guangdongensis</name>
    <dbReference type="NCBI Taxonomy" id="2692179"/>
    <lineage>
        <taxon>Bacteria</taxon>
        <taxon>Pseudomonadati</taxon>
        <taxon>Pseudomonadota</taxon>
        <taxon>Betaproteobacteria</taxon>
        <taxon>Burkholderiales</taxon>
        <taxon>Oxalobacteraceae</taxon>
        <taxon>Telluria group</taxon>
        <taxon>Pseudoduganella</taxon>
    </lineage>
</organism>
<keyword evidence="11" id="KW-1185">Reference proteome</keyword>
<evidence type="ECO:0000259" key="9">
    <source>
        <dbReference type="Pfam" id="PF13844"/>
    </source>
</evidence>
<name>A0A6N9HKZ3_9BURK</name>
<evidence type="ECO:0000256" key="8">
    <source>
        <dbReference type="PROSITE-ProRule" id="PRU00339"/>
    </source>
</evidence>
<dbReference type="Pfam" id="PF13374">
    <property type="entry name" value="TPR_10"/>
    <property type="match status" value="1"/>
</dbReference>
<sequence>MTAPASAAPLTNLSQLKALAARGQLQVPELFNATAELAARGQVPQAVALYRSWLDNTQSPVAYAVCFNLAVMLSDSGDTAGAEQLYRRAIALNKFFVEARLNLGTLQERLGKPDAALQIWQEILDTVPNIVEQRALHLQTLNNLGRLLEIQKRLPEAEAMLTQSLRLDPKQRNVITHWIHLRQKLCEWPVYNSELIGIPQEDLLDGTSALAMLGSSPEPAQQLAAARRFIEEKVATNVTPLGTEAGYAHRRMRIGYLSSDFCSHAVSILTAELYELHDRSRVEVYAFSWSREDHSPLRARVVSAMDHYIRIDGMSDLQAAQCIRDNEIDILVDLHGLTLGARAGILCYRPAPVQLTWLGFPGSTAIPGVDYVLADRFLIPPELEPYFTEKPLHMPNTFQINDRQRAIGPRPTRADCNLADDTMVFCSFNNNYKFTPDVFGAWMEILKQVPDSVLWLVSDAETTRENLVREAEARGVPGTRLVFAGRVPPAQYLARYQVADLFLDTAPFNAGTTASDALWAGLPVLTCAGKTFSSRMAGSLLHAMDLPELVTHTLDDYIATAVALAKDRPRLAALRQRLVDGRDQSALFDTPRFVRDFEDLLETVWVRAPGEPTDVPLEQAGKPGVPDPGELAMQPSVLLRMLRPGLHSVAEVGPGTLAQAVRHARPGVRYTAIAAQHDPEGWASAVVASELEQLTPGDWQNLAANQAWIFPETLERLRDPAAVLRRIRALSSGQVEVLACVTNAQHWMLQAALAGGSLRATEGGVPGPQPMHWLTRSALQEMFAACGFVVAEMVTVNMPPPPLATAAALRAMAVAAGADPQQAEADAIPYQYIIRAVAA</sequence>
<feature type="repeat" description="TPR" evidence="8">
    <location>
        <begin position="97"/>
        <end position="130"/>
    </location>
</feature>
<dbReference type="PROSITE" id="PS50005">
    <property type="entry name" value="TPR"/>
    <property type="match status" value="2"/>
</dbReference>
<dbReference type="InterPro" id="IPR029489">
    <property type="entry name" value="OGT/SEC/SPY_C"/>
</dbReference>
<feature type="domain" description="O-GlcNAc transferase C-terminal" evidence="9">
    <location>
        <begin position="248"/>
        <end position="405"/>
    </location>
</feature>
<feature type="repeat" description="TPR" evidence="8">
    <location>
        <begin position="138"/>
        <end position="171"/>
    </location>
</feature>
<evidence type="ECO:0000256" key="6">
    <source>
        <dbReference type="ARBA" id="ARBA00022737"/>
    </source>
</evidence>
<evidence type="ECO:0000256" key="1">
    <source>
        <dbReference type="ARBA" id="ARBA00004922"/>
    </source>
</evidence>
<dbReference type="PANTHER" id="PTHR44998:SF1">
    <property type="entry name" value="UDP-N-ACETYLGLUCOSAMINE--PEPTIDE N-ACETYLGLUCOSAMINYLTRANSFERASE 110 KDA SUBUNIT"/>
    <property type="match status" value="1"/>
</dbReference>
<dbReference type="Pfam" id="PF13844">
    <property type="entry name" value="Glyco_transf_41"/>
    <property type="match status" value="2"/>
</dbReference>
<gene>
    <name evidence="10" type="ORF">GTP41_19515</name>
</gene>
<dbReference type="Gene3D" id="3.40.50.11380">
    <property type="match status" value="1"/>
</dbReference>
<dbReference type="InterPro" id="IPR029063">
    <property type="entry name" value="SAM-dependent_MTases_sf"/>
</dbReference>
<dbReference type="Gene3D" id="3.40.50.150">
    <property type="entry name" value="Vaccinia Virus protein VP39"/>
    <property type="match status" value="1"/>
</dbReference>
<evidence type="ECO:0000256" key="2">
    <source>
        <dbReference type="ARBA" id="ARBA00005386"/>
    </source>
</evidence>
<dbReference type="Gene3D" id="3.40.50.2000">
    <property type="entry name" value="Glycogen Phosphorylase B"/>
    <property type="match status" value="1"/>
</dbReference>
<comment type="caution">
    <text evidence="10">The sequence shown here is derived from an EMBL/GenBank/DDBJ whole genome shotgun (WGS) entry which is preliminary data.</text>
</comment>
<feature type="domain" description="O-GlcNAc transferase C-terminal" evidence="9">
    <location>
        <begin position="412"/>
        <end position="596"/>
    </location>
</feature>
<dbReference type="EMBL" id="WWCJ01000015">
    <property type="protein sequence ID" value="MYN04284.1"/>
    <property type="molecule type" value="Genomic_DNA"/>
</dbReference>
<dbReference type="Gene3D" id="1.25.40.10">
    <property type="entry name" value="Tetratricopeptide repeat domain"/>
    <property type="match status" value="2"/>
</dbReference>
<keyword evidence="6" id="KW-0677">Repeat</keyword>
<dbReference type="PANTHER" id="PTHR44998">
    <property type="match status" value="1"/>
</dbReference>
<evidence type="ECO:0000256" key="3">
    <source>
        <dbReference type="ARBA" id="ARBA00011970"/>
    </source>
</evidence>
<dbReference type="Proteomes" id="UP000448575">
    <property type="component" value="Unassembled WGS sequence"/>
</dbReference>
<dbReference type="SUPFAM" id="SSF53756">
    <property type="entry name" value="UDP-Glycosyltransferase/glycogen phosphorylase"/>
    <property type="match status" value="1"/>
</dbReference>
<keyword evidence="5" id="KW-0808">Transferase</keyword>
<dbReference type="SMART" id="SM00028">
    <property type="entry name" value="TPR"/>
    <property type="match status" value="3"/>
</dbReference>
<evidence type="ECO:0000256" key="4">
    <source>
        <dbReference type="ARBA" id="ARBA00022676"/>
    </source>
</evidence>
<evidence type="ECO:0000313" key="10">
    <source>
        <dbReference type="EMBL" id="MYN04284.1"/>
    </source>
</evidence>
<dbReference type="GO" id="GO:0097363">
    <property type="term" value="F:protein O-acetylglucosaminyltransferase activity"/>
    <property type="evidence" value="ECO:0007669"/>
    <property type="project" value="UniProtKB-EC"/>
</dbReference>
<protein>
    <recommendedName>
        <fullName evidence="3">protein O-GlcNAc transferase</fullName>
        <ecNumber evidence="3">2.4.1.255</ecNumber>
    </recommendedName>
</protein>
<proteinExistence type="inferred from homology"/>
<dbReference type="SUPFAM" id="SSF48452">
    <property type="entry name" value="TPR-like"/>
    <property type="match status" value="1"/>
</dbReference>
<dbReference type="RefSeq" id="WP_161027243.1">
    <property type="nucleotide sequence ID" value="NZ_WWCJ01000015.1"/>
</dbReference>
<comment type="pathway">
    <text evidence="1">Protein modification; protein glycosylation.</text>
</comment>
<dbReference type="InterPro" id="IPR019734">
    <property type="entry name" value="TPR_rpt"/>
</dbReference>
<dbReference type="EC" id="2.4.1.255" evidence="3"/>
<dbReference type="AlphaFoldDB" id="A0A6N9HKZ3"/>
<evidence type="ECO:0000256" key="7">
    <source>
        <dbReference type="ARBA" id="ARBA00022803"/>
    </source>
</evidence>
<keyword evidence="4" id="KW-0328">Glycosyltransferase</keyword>
<reference evidence="10 11" key="1">
    <citation type="submission" date="2019-12" db="EMBL/GenBank/DDBJ databases">
        <title>Novel species isolated from a subtropical stream in China.</title>
        <authorList>
            <person name="Lu H."/>
        </authorList>
    </citation>
    <scope>NUCLEOTIDE SEQUENCE [LARGE SCALE GENOMIC DNA]</scope>
    <source>
        <strain evidence="10 11">DS3</strain>
    </source>
</reference>
<evidence type="ECO:0000256" key="5">
    <source>
        <dbReference type="ARBA" id="ARBA00022679"/>
    </source>
</evidence>